<reference evidence="2" key="1">
    <citation type="submission" date="2018-05" db="EMBL/GenBank/DDBJ databases">
        <authorList>
            <person name="Lanie J.A."/>
            <person name="Ng W.-L."/>
            <person name="Kazmierczak K.M."/>
            <person name="Andrzejewski T.M."/>
            <person name="Davidsen T.M."/>
            <person name="Wayne K.J."/>
            <person name="Tettelin H."/>
            <person name="Glass J.I."/>
            <person name="Rusch D."/>
            <person name="Podicherti R."/>
            <person name="Tsui H.-C.T."/>
            <person name="Winkler M.E."/>
        </authorList>
    </citation>
    <scope>NUCLEOTIDE SEQUENCE</scope>
</reference>
<sequence>MFSNGQIVFGVLFFITFLIIITYSYKKDLKKLKGAYKGIRWVILGFIAFISILVFLKKLSIS</sequence>
<feature type="transmembrane region" description="Helical" evidence="1">
    <location>
        <begin position="6"/>
        <end position="26"/>
    </location>
</feature>
<feature type="transmembrane region" description="Helical" evidence="1">
    <location>
        <begin position="38"/>
        <end position="56"/>
    </location>
</feature>
<name>A0A381R396_9ZZZZ</name>
<keyword evidence="1" id="KW-0812">Transmembrane</keyword>
<proteinExistence type="predicted"/>
<accession>A0A381R396</accession>
<protein>
    <submittedName>
        <fullName evidence="2">Uncharacterized protein</fullName>
    </submittedName>
</protein>
<evidence type="ECO:0000313" key="2">
    <source>
        <dbReference type="EMBL" id="SUZ85694.1"/>
    </source>
</evidence>
<dbReference type="EMBL" id="UINC01001647">
    <property type="protein sequence ID" value="SUZ85694.1"/>
    <property type="molecule type" value="Genomic_DNA"/>
</dbReference>
<organism evidence="2">
    <name type="scientific">marine metagenome</name>
    <dbReference type="NCBI Taxonomy" id="408172"/>
    <lineage>
        <taxon>unclassified sequences</taxon>
        <taxon>metagenomes</taxon>
        <taxon>ecological metagenomes</taxon>
    </lineage>
</organism>
<dbReference type="AlphaFoldDB" id="A0A381R396"/>
<evidence type="ECO:0000256" key="1">
    <source>
        <dbReference type="SAM" id="Phobius"/>
    </source>
</evidence>
<keyword evidence="1" id="KW-1133">Transmembrane helix</keyword>
<keyword evidence="1" id="KW-0472">Membrane</keyword>
<gene>
    <name evidence="2" type="ORF">METZ01_LOCUS38548</name>
</gene>